<feature type="active site" description="Charge relay system" evidence="5">
    <location>
        <position position="284"/>
    </location>
</feature>
<dbReference type="JaponicusDB" id="SJAG_04311">
    <property type="gene designation" value="plg7"/>
</dbReference>
<organism evidence="6 8">
    <name type="scientific">Schizosaccharomyces japonicus (strain yFS275 / FY16936)</name>
    <name type="common">Fission yeast</name>
    <dbReference type="NCBI Taxonomy" id="402676"/>
    <lineage>
        <taxon>Eukaryota</taxon>
        <taxon>Fungi</taxon>
        <taxon>Dikarya</taxon>
        <taxon>Ascomycota</taxon>
        <taxon>Taphrinomycotina</taxon>
        <taxon>Schizosaccharomycetes</taxon>
        <taxon>Schizosaccharomycetales</taxon>
        <taxon>Schizosaccharomycetaceae</taxon>
        <taxon>Schizosaccharomyces</taxon>
    </lineage>
</organism>
<dbReference type="GO" id="GO:0003847">
    <property type="term" value="F:1-alkyl-2-acetylglycerophosphocholine esterase activity"/>
    <property type="evidence" value="ECO:0000318"/>
    <property type="project" value="GO_Central"/>
</dbReference>
<dbReference type="PANTHER" id="PTHR10272:SF0">
    <property type="entry name" value="PLATELET-ACTIVATING FACTOR ACETYLHYDROLASE"/>
    <property type="match status" value="1"/>
</dbReference>
<evidence type="ECO:0000256" key="2">
    <source>
        <dbReference type="ARBA" id="ARBA00022963"/>
    </source>
</evidence>
<evidence type="ECO:0000256" key="1">
    <source>
        <dbReference type="ARBA" id="ARBA00022801"/>
    </source>
</evidence>
<reference evidence="6 8" key="1">
    <citation type="journal article" date="2011" name="Science">
        <title>Comparative functional genomics of the fission yeasts.</title>
        <authorList>
            <person name="Rhind N."/>
            <person name="Chen Z."/>
            <person name="Yassour M."/>
            <person name="Thompson D.A."/>
            <person name="Haas B.J."/>
            <person name="Habib N."/>
            <person name="Wapinski I."/>
            <person name="Roy S."/>
            <person name="Lin M.F."/>
            <person name="Heiman D.I."/>
            <person name="Young S.K."/>
            <person name="Furuya K."/>
            <person name="Guo Y."/>
            <person name="Pidoux A."/>
            <person name="Chen H.M."/>
            <person name="Robbertse B."/>
            <person name="Goldberg J.M."/>
            <person name="Aoki K."/>
            <person name="Bayne E.H."/>
            <person name="Berlin A.M."/>
            <person name="Desjardins C.A."/>
            <person name="Dobbs E."/>
            <person name="Dukaj L."/>
            <person name="Fan L."/>
            <person name="FitzGerald M.G."/>
            <person name="French C."/>
            <person name="Gujja S."/>
            <person name="Hansen K."/>
            <person name="Keifenheim D."/>
            <person name="Levin J.Z."/>
            <person name="Mosher R.A."/>
            <person name="Mueller C.A."/>
            <person name="Pfiffner J."/>
            <person name="Priest M."/>
            <person name="Russ C."/>
            <person name="Smialowska A."/>
            <person name="Swoboda P."/>
            <person name="Sykes S.M."/>
            <person name="Vaughn M."/>
            <person name="Vengrova S."/>
            <person name="Yoder R."/>
            <person name="Zeng Q."/>
            <person name="Allshire R."/>
            <person name="Baulcombe D."/>
            <person name="Birren B.W."/>
            <person name="Brown W."/>
            <person name="Ekwall K."/>
            <person name="Kellis M."/>
            <person name="Leatherwood J."/>
            <person name="Levin H."/>
            <person name="Margalit H."/>
            <person name="Martienssen R."/>
            <person name="Nieduszynski C.A."/>
            <person name="Spatafora J.W."/>
            <person name="Friedman N."/>
            <person name="Dalgaard J.Z."/>
            <person name="Baumann P."/>
            <person name="Niki H."/>
            <person name="Regev A."/>
            <person name="Nusbaum C."/>
        </authorList>
    </citation>
    <scope>NUCLEOTIDE SEQUENCE [LARGE SCALE GENOMIC DNA]</scope>
    <source>
        <strain evidence="8">yFS275 / FY16936</strain>
    </source>
</reference>
<evidence type="ECO:0000256" key="5">
    <source>
        <dbReference type="PIRSR" id="PIRSR018169-1"/>
    </source>
</evidence>
<name>B6K6H9_SCHJY</name>
<dbReference type="HOGENOM" id="CLU_655796_0_0_1"/>
<dbReference type="InterPro" id="IPR029058">
    <property type="entry name" value="AB_hydrolase_fold"/>
</dbReference>
<keyword evidence="1 4" id="KW-0378">Hydrolase</keyword>
<dbReference type="PANTHER" id="PTHR10272">
    <property type="entry name" value="PLATELET-ACTIVATING FACTOR ACETYLHYDROLASE"/>
    <property type="match status" value="1"/>
</dbReference>
<dbReference type="PIRSF" id="PIRSF018169">
    <property type="entry name" value="PAF_acetylhydrolase"/>
    <property type="match status" value="1"/>
</dbReference>
<dbReference type="Pfam" id="PF03403">
    <property type="entry name" value="PAF-AH_p_II"/>
    <property type="match status" value="1"/>
</dbReference>
<keyword evidence="2 4" id="KW-0442">Lipid degradation</keyword>
<dbReference type="EC" id="3.1.1.47" evidence="4"/>
<gene>
    <name evidence="7" type="primary">plg7</name>
    <name evidence="6" type="ORF">SJAG_04311</name>
</gene>
<dbReference type="AlphaFoldDB" id="B6K6H9"/>
<evidence type="ECO:0000256" key="3">
    <source>
        <dbReference type="ARBA" id="ARBA00023098"/>
    </source>
</evidence>
<dbReference type="GeneID" id="7052574"/>
<keyword evidence="3 4" id="KW-0443">Lipid metabolism</keyword>
<evidence type="ECO:0000313" key="6">
    <source>
        <dbReference type="EMBL" id="EEB09133.1"/>
    </source>
</evidence>
<evidence type="ECO:0000313" key="7">
    <source>
        <dbReference type="JaponicusDB" id="SJAG_04311"/>
    </source>
</evidence>
<dbReference type="VEuPathDB" id="FungiDB:SJAG_04311"/>
<dbReference type="InterPro" id="IPR016715">
    <property type="entry name" value="PAF_acetylhydro_eukaryote"/>
</dbReference>
<dbReference type="GO" id="GO:0034599">
    <property type="term" value="P:cellular response to oxidative stress"/>
    <property type="evidence" value="ECO:0007669"/>
    <property type="project" value="EnsemblFungi"/>
</dbReference>
<evidence type="ECO:0000256" key="4">
    <source>
        <dbReference type="PIRNR" id="PIRNR018169"/>
    </source>
</evidence>
<feature type="active site" description="Charge relay system" evidence="5">
    <location>
        <position position="361"/>
    </location>
</feature>
<dbReference type="RefSeq" id="XP_002175426.1">
    <property type="nucleotide sequence ID" value="XM_002175390.1"/>
</dbReference>
<evidence type="ECO:0000313" key="8">
    <source>
        <dbReference type="Proteomes" id="UP000001744"/>
    </source>
</evidence>
<feature type="active site" description="Nucleophile" evidence="5">
    <location>
        <position position="250"/>
    </location>
</feature>
<dbReference type="OMA" id="FDQWDNL"/>
<keyword evidence="8" id="KW-1185">Reference proteome</keyword>
<dbReference type="Proteomes" id="UP000001744">
    <property type="component" value="Unassembled WGS sequence"/>
</dbReference>
<dbReference type="SUPFAM" id="SSF53474">
    <property type="entry name" value="alpha/beta-Hydrolases"/>
    <property type="match status" value="1"/>
</dbReference>
<proteinExistence type="inferred from homology"/>
<dbReference type="STRING" id="402676.B6K6H9"/>
<sequence>MKTTLPSYFGPLPVGSFVFELSVPSELRLKFDTIEPMETLKARIFYPIDPNQPHSTRDDEYWSCFREGMPAESKGIRRMAFHLCSLYFANTTLPIYDGQLCLPADNGKLPVVIFSHGLMGNRNIYSTLCGSLAAYGIVVVAMEHRDHSAIITTVRDPAVADEKPHVINYHDLGDLYSKKTEVKQQHRLLFRLREIQLAIRALRNINEKGAIWPGSPVEFSTSATHYEPVLLALRNRLQVGKGEIMLAGHSFGAATSVFISRYAEPSPIEGYPTKEDVKCLMLYDIWMLPVVQLNVSALEHKTIIIISHEFRNWTENFSALRDWTRIDTQQNEESGAMKQERLATIKVPHLSRLFIFHGTAHSSQSDVHLVSPTLLKRIFRVNVEADPNTAMDINVRASVQFLRENGVQNLHGKEEPKALVSGAVAGWEEIV</sequence>
<dbReference type="eggNOG" id="KOG3847">
    <property type="taxonomic scope" value="Eukaryota"/>
</dbReference>
<accession>B6K6H9</accession>
<comment type="similarity">
    <text evidence="4">Belongs to the serine esterase family.</text>
</comment>
<dbReference type="Gene3D" id="3.40.50.1820">
    <property type="entry name" value="alpha/beta hydrolase"/>
    <property type="match status" value="1"/>
</dbReference>
<dbReference type="OrthoDB" id="2363873at2759"/>
<dbReference type="GO" id="GO:0009395">
    <property type="term" value="P:phospholipid catabolic process"/>
    <property type="evidence" value="ECO:0007669"/>
    <property type="project" value="EnsemblFungi"/>
</dbReference>
<dbReference type="EMBL" id="KE651167">
    <property type="protein sequence ID" value="EEB09133.1"/>
    <property type="molecule type" value="Genomic_DNA"/>
</dbReference>
<protein>
    <recommendedName>
        <fullName evidence="4">Putative phospholipase</fullName>
        <ecNumber evidence="4">3.1.1.47</ecNumber>
    </recommendedName>
</protein>
<comment type="catalytic activity">
    <reaction evidence="4">
        <text>a 1-O-alkyl-2-acetyl-sn-glycero-3-phosphocholine + H2O = a 1-O-alkyl-sn-glycero-3-phosphocholine + acetate + H(+)</text>
        <dbReference type="Rhea" id="RHEA:17777"/>
        <dbReference type="ChEBI" id="CHEBI:15377"/>
        <dbReference type="ChEBI" id="CHEBI:15378"/>
        <dbReference type="ChEBI" id="CHEBI:30089"/>
        <dbReference type="ChEBI" id="CHEBI:30909"/>
        <dbReference type="ChEBI" id="CHEBI:36707"/>
        <dbReference type="EC" id="3.1.1.47"/>
    </reaction>
</comment>